<gene>
    <name evidence="3" type="ORF">ACFPTR_04905</name>
</gene>
<protein>
    <submittedName>
        <fullName evidence="3">S1C family serine protease</fullName>
        <ecNumber evidence="3">3.4.21.-</ecNumber>
    </submittedName>
</protein>
<evidence type="ECO:0000256" key="1">
    <source>
        <dbReference type="ARBA" id="ARBA00022825"/>
    </source>
</evidence>
<keyword evidence="2" id="KW-0472">Membrane</keyword>
<dbReference type="PRINTS" id="PR00834">
    <property type="entry name" value="PROTEASES2C"/>
</dbReference>
<dbReference type="InterPro" id="IPR009003">
    <property type="entry name" value="Peptidase_S1_PA"/>
</dbReference>
<dbReference type="PANTHER" id="PTHR22939">
    <property type="entry name" value="SERINE PROTEASE FAMILY S1C HTRA-RELATED"/>
    <property type="match status" value="1"/>
</dbReference>
<accession>A0ABW0U512</accession>
<reference evidence="4" key="1">
    <citation type="journal article" date="2019" name="Int. J. Syst. Evol. Microbiol.">
        <title>The Global Catalogue of Microorganisms (GCM) 10K type strain sequencing project: providing services to taxonomists for standard genome sequencing and annotation.</title>
        <authorList>
            <consortium name="The Broad Institute Genomics Platform"/>
            <consortium name="The Broad Institute Genome Sequencing Center for Infectious Disease"/>
            <person name="Wu L."/>
            <person name="Ma J."/>
        </authorList>
    </citation>
    <scope>NUCLEOTIDE SEQUENCE [LARGE SCALE GENOMIC DNA]</scope>
    <source>
        <strain evidence="4">CGMCC 1.15790</strain>
    </source>
</reference>
<dbReference type="EMBL" id="JBHSPF010000018">
    <property type="protein sequence ID" value="MFC5628233.1"/>
    <property type="molecule type" value="Genomic_DNA"/>
</dbReference>
<keyword evidence="3" id="KW-0378">Hydrolase</keyword>
<dbReference type="PANTHER" id="PTHR22939:SF129">
    <property type="entry name" value="SERINE PROTEASE HTRA2, MITOCHONDRIAL"/>
    <property type="match status" value="1"/>
</dbReference>
<dbReference type="EC" id="3.4.21.-" evidence="3"/>
<sequence length="277" mass="31304">MSEDKKNNNMDELYEEKYEELTYDEFKEALQEEESSFTNEKKEKKRKKRYIRFIAILIAFFLVFQIAAMMVDTFRLDAIDFLKTSYQLSQNETIQDWRESVVVIHGTSRIGQTKGTGFFIDENGLLLTNHHVVDDLAYVGVTTENGEVFEGELVASDEELDLALVSIEARNMPTLPLREETIPSGEHIFVIGNPLSFTKIANEGEVMADHQVVANRLGITAPIYRGNSGSPVITETGEVTGVVYAKTTIQDQLQQPVGLAVKIEDVHSFLEETFSSY</sequence>
<keyword evidence="4" id="KW-1185">Reference proteome</keyword>
<organism evidence="3 4">
    <name type="scientific">Aliibacillus thermotolerans</name>
    <dbReference type="NCBI Taxonomy" id="1834418"/>
    <lineage>
        <taxon>Bacteria</taxon>
        <taxon>Bacillati</taxon>
        <taxon>Bacillota</taxon>
        <taxon>Bacilli</taxon>
        <taxon>Bacillales</taxon>
        <taxon>Bacillaceae</taxon>
        <taxon>Aliibacillus</taxon>
    </lineage>
</organism>
<feature type="transmembrane region" description="Helical" evidence="2">
    <location>
        <begin position="50"/>
        <end position="71"/>
    </location>
</feature>
<evidence type="ECO:0000256" key="2">
    <source>
        <dbReference type="SAM" id="Phobius"/>
    </source>
</evidence>
<name>A0ABW0U512_9BACI</name>
<keyword evidence="1" id="KW-0720">Serine protease</keyword>
<dbReference type="GO" id="GO:0006508">
    <property type="term" value="P:proteolysis"/>
    <property type="evidence" value="ECO:0007669"/>
    <property type="project" value="UniProtKB-KW"/>
</dbReference>
<keyword evidence="2" id="KW-0812">Transmembrane</keyword>
<evidence type="ECO:0000313" key="4">
    <source>
        <dbReference type="Proteomes" id="UP001596143"/>
    </source>
</evidence>
<dbReference type="RefSeq" id="WP_270897499.1">
    <property type="nucleotide sequence ID" value="NZ_JBHSPF010000018.1"/>
</dbReference>
<dbReference type="Pfam" id="PF13365">
    <property type="entry name" value="Trypsin_2"/>
    <property type="match status" value="1"/>
</dbReference>
<dbReference type="InterPro" id="IPR001940">
    <property type="entry name" value="Peptidase_S1C"/>
</dbReference>
<dbReference type="Gene3D" id="2.40.10.10">
    <property type="entry name" value="Trypsin-like serine proteases"/>
    <property type="match status" value="2"/>
</dbReference>
<dbReference type="SUPFAM" id="SSF50494">
    <property type="entry name" value="Trypsin-like serine proteases"/>
    <property type="match status" value="1"/>
</dbReference>
<dbReference type="InterPro" id="IPR043504">
    <property type="entry name" value="Peptidase_S1_PA_chymotrypsin"/>
</dbReference>
<dbReference type="GO" id="GO:0008233">
    <property type="term" value="F:peptidase activity"/>
    <property type="evidence" value="ECO:0007669"/>
    <property type="project" value="UniProtKB-KW"/>
</dbReference>
<keyword evidence="3" id="KW-0645">Protease</keyword>
<keyword evidence="2" id="KW-1133">Transmembrane helix</keyword>
<comment type="caution">
    <text evidence="3">The sequence shown here is derived from an EMBL/GenBank/DDBJ whole genome shotgun (WGS) entry which is preliminary data.</text>
</comment>
<evidence type="ECO:0000313" key="3">
    <source>
        <dbReference type="EMBL" id="MFC5628233.1"/>
    </source>
</evidence>
<dbReference type="Proteomes" id="UP001596143">
    <property type="component" value="Unassembled WGS sequence"/>
</dbReference>
<proteinExistence type="predicted"/>